<evidence type="ECO:0000256" key="5">
    <source>
        <dbReference type="ARBA" id="ARBA00023081"/>
    </source>
</evidence>
<feature type="compositionally biased region" description="Basic and acidic residues" evidence="8">
    <location>
        <begin position="255"/>
        <end position="269"/>
    </location>
</feature>
<feature type="region of interest" description="Disordered" evidence="8">
    <location>
        <begin position="243"/>
        <end position="280"/>
    </location>
</feature>
<keyword evidence="3" id="KW-0813">Transport</keyword>
<organism evidence="9">
    <name type="scientific">Lilac leaf chlorosis virus</name>
    <dbReference type="NCBI Taxonomy" id="722755"/>
    <lineage>
        <taxon>Viruses</taxon>
        <taxon>Riboviria</taxon>
        <taxon>Orthornavirae</taxon>
        <taxon>Kitrinoviricota</taxon>
        <taxon>Alsuviricetes</taxon>
        <taxon>Martellivirales</taxon>
        <taxon>Bromoviridae</taxon>
        <taxon>Ilarvirus</taxon>
        <taxon>Ilarvirus LLCV</taxon>
    </lineage>
</organism>
<proteinExistence type="predicted"/>
<name>A0A3Q8AVS8_9BROM</name>
<accession>A0A3Q8AVS8</accession>
<keyword evidence="5" id="KW-1031">Host cell junction</keyword>
<dbReference type="GO" id="GO:0046740">
    <property type="term" value="P:transport of virus in host, cell to cell"/>
    <property type="evidence" value="ECO:0007669"/>
    <property type="project" value="UniProtKB-KW"/>
</dbReference>
<comment type="subcellular location">
    <subcellularLocation>
        <location evidence="1">Host cell junction</location>
        <location evidence="1">Host plasmodesma</location>
    </subcellularLocation>
</comment>
<evidence type="ECO:0000256" key="1">
    <source>
        <dbReference type="ARBA" id="ARBA00004621"/>
    </source>
</evidence>
<evidence type="ECO:0000256" key="8">
    <source>
        <dbReference type="SAM" id="MobiDB-lite"/>
    </source>
</evidence>
<protein>
    <recommendedName>
        <fullName evidence="2">Movement protein</fullName>
    </recommendedName>
    <alternativeName>
        <fullName evidence="7">Protein 3A</fullName>
    </alternativeName>
</protein>
<dbReference type="InterPro" id="IPR002538">
    <property type="entry name" value="Bromo_MP"/>
</dbReference>
<keyword evidence="4" id="KW-0916">Viral movement protein</keyword>
<evidence type="ECO:0000256" key="7">
    <source>
        <dbReference type="ARBA" id="ARBA00032603"/>
    </source>
</evidence>
<evidence type="ECO:0000256" key="6">
    <source>
        <dbReference type="ARBA" id="ARBA00025275"/>
    </source>
</evidence>
<dbReference type="GO" id="GO:0044219">
    <property type="term" value="C:host cell plasmodesma"/>
    <property type="evidence" value="ECO:0007669"/>
    <property type="project" value="UniProtKB-SubCell"/>
</dbReference>
<evidence type="ECO:0000313" key="9">
    <source>
        <dbReference type="EMBL" id="AQA28798.1"/>
    </source>
</evidence>
<sequence length="280" mass="31504">MSSSLLTPSSDFTMAEVSMSELQQVSKDLHELMLSNEMRLLPSKGCHVLHLENQSTTHILDLESREQRGLLQKTSDKLRKKIYRDVGRMFFVYVPFIQKSSGGVLTMKLQNSDTGEVSDIITDTPANSAFVLMDRWGRSLVSKAKLRLCYSIFCPDLRPGARVGELVCFWDETMSQRQVYSERGNPIMFPIEETNPAQYLQDKKLLLSMVRARIQAGSTGSDVDPSVLRVERLSNNRKVLMLKPKGDGSSTSGLKVEEVQKEGTQEKGRSIMTTDEFVKG</sequence>
<evidence type="ECO:0000256" key="2">
    <source>
        <dbReference type="ARBA" id="ARBA00014660"/>
    </source>
</evidence>
<reference evidence="9" key="1">
    <citation type="submission" date="2016-03" db="EMBL/GenBank/DDBJ databases">
        <title>RNA3 of Lilac leaf chlorosis virus.</title>
        <authorList>
            <person name="Li Y."/>
        </authorList>
    </citation>
    <scope>NUCLEOTIDE SEQUENCE</scope>
    <source>
        <strain evidence="9">LLCV-BJ</strain>
    </source>
</reference>
<dbReference type="Pfam" id="PF01573">
    <property type="entry name" value="Bromo_MP"/>
    <property type="match status" value="1"/>
</dbReference>
<evidence type="ECO:0000256" key="4">
    <source>
        <dbReference type="ARBA" id="ARBA00023031"/>
    </source>
</evidence>
<dbReference type="EMBL" id="KU947035">
    <property type="protein sequence ID" value="AQA28798.1"/>
    <property type="molecule type" value="Genomic_RNA"/>
</dbReference>
<comment type="function">
    <text evidence="6">Transports viral genome to neighboring plant cells directly through plasmosdesmata, without any budding. The movement protein allows efficient cell to cell propagation, by bypassing the host cell wall barrier. Acts by forming a tubular structure at the host plasmodesmata, enlarging it enough to allow free passage of virion capsids.</text>
</comment>
<evidence type="ECO:0000256" key="3">
    <source>
        <dbReference type="ARBA" id="ARBA00022448"/>
    </source>
</evidence>